<organism evidence="7 8">
    <name type="scientific">Luteimonas wenzhouensis</name>
    <dbReference type="NCBI Taxonomy" id="2599615"/>
    <lineage>
        <taxon>Bacteria</taxon>
        <taxon>Pseudomonadati</taxon>
        <taxon>Pseudomonadota</taxon>
        <taxon>Gammaproteobacteria</taxon>
        <taxon>Lysobacterales</taxon>
        <taxon>Lysobacteraceae</taxon>
        <taxon>Luteimonas</taxon>
    </lineage>
</organism>
<feature type="compositionally biased region" description="Basic and acidic residues" evidence="5">
    <location>
        <begin position="154"/>
        <end position="166"/>
    </location>
</feature>
<dbReference type="PROSITE" id="PS50122">
    <property type="entry name" value="CHEB"/>
    <property type="match status" value="1"/>
</dbReference>
<dbReference type="GO" id="GO:0006935">
    <property type="term" value="P:chemotaxis"/>
    <property type="evidence" value="ECO:0007669"/>
    <property type="project" value="InterPro"/>
</dbReference>
<dbReference type="Proteomes" id="UP000315949">
    <property type="component" value="Unassembled WGS sequence"/>
</dbReference>
<comment type="caution">
    <text evidence="4">Lacks conserved residue(s) required for the propagation of feature annotation.</text>
</comment>
<dbReference type="InterPro" id="IPR035909">
    <property type="entry name" value="CheB_C"/>
</dbReference>
<feature type="domain" description="CheB-type methylesterase" evidence="6">
    <location>
        <begin position="344"/>
        <end position="422"/>
    </location>
</feature>
<comment type="caution">
    <text evidence="7">The sequence shown here is derived from an EMBL/GenBank/DDBJ whole genome shotgun (WGS) entry which is preliminary data.</text>
</comment>
<feature type="region of interest" description="Disordered" evidence="5">
    <location>
        <begin position="154"/>
        <end position="232"/>
    </location>
</feature>
<dbReference type="Pfam" id="PF01339">
    <property type="entry name" value="CheB_methylest"/>
    <property type="match status" value="1"/>
</dbReference>
<dbReference type="GO" id="GO:0000156">
    <property type="term" value="F:phosphorelay response regulator activity"/>
    <property type="evidence" value="ECO:0007669"/>
    <property type="project" value="InterPro"/>
</dbReference>
<dbReference type="InterPro" id="IPR000673">
    <property type="entry name" value="Sig_transdc_resp-reg_Me-estase"/>
</dbReference>
<accession>A0A5C5U7U0</accession>
<dbReference type="EC" id="3.1.1.61" evidence="2"/>
<evidence type="ECO:0000313" key="8">
    <source>
        <dbReference type="Proteomes" id="UP000315949"/>
    </source>
</evidence>
<dbReference type="RefSeq" id="WP_146310375.1">
    <property type="nucleotide sequence ID" value="NZ_VOHE01000001.1"/>
</dbReference>
<evidence type="ECO:0000256" key="3">
    <source>
        <dbReference type="ARBA" id="ARBA00048267"/>
    </source>
</evidence>
<evidence type="ECO:0000256" key="5">
    <source>
        <dbReference type="SAM" id="MobiDB-lite"/>
    </source>
</evidence>
<dbReference type="SUPFAM" id="SSF52738">
    <property type="entry name" value="Methylesterase CheB, C-terminal domain"/>
    <property type="match status" value="1"/>
</dbReference>
<dbReference type="OrthoDB" id="9793421at2"/>
<dbReference type="GO" id="GO:0005737">
    <property type="term" value="C:cytoplasm"/>
    <property type="evidence" value="ECO:0007669"/>
    <property type="project" value="InterPro"/>
</dbReference>
<dbReference type="PANTHER" id="PTHR42872">
    <property type="entry name" value="PROTEIN-GLUTAMATE METHYLESTERASE/PROTEIN-GLUTAMINE GLUTAMINASE"/>
    <property type="match status" value="1"/>
</dbReference>
<feature type="region of interest" description="Disordered" evidence="5">
    <location>
        <begin position="264"/>
        <end position="314"/>
    </location>
</feature>
<dbReference type="Gene3D" id="3.40.50.180">
    <property type="entry name" value="Methylesterase CheB, C-terminal domain"/>
    <property type="match status" value="1"/>
</dbReference>
<evidence type="ECO:0000259" key="6">
    <source>
        <dbReference type="PROSITE" id="PS50122"/>
    </source>
</evidence>
<dbReference type="GO" id="GO:0008984">
    <property type="term" value="F:protein-glutamate methylesterase activity"/>
    <property type="evidence" value="ECO:0007669"/>
    <property type="project" value="UniProtKB-EC"/>
</dbReference>
<comment type="catalytic activity">
    <reaction evidence="3">
        <text>[protein]-L-glutamate 5-O-methyl ester + H2O = L-glutamyl-[protein] + methanol + H(+)</text>
        <dbReference type="Rhea" id="RHEA:23236"/>
        <dbReference type="Rhea" id="RHEA-COMP:10208"/>
        <dbReference type="Rhea" id="RHEA-COMP:10311"/>
        <dbReference type="ChEBI" id="CHEBI:15377"/>
        <dbReference type="ChEBI" id="CHEBI:15378"/>
        <dbReference type="ChEBI" id="CHEBI:17790"/>
        <dbReference type="ChEBI" id="CHEBI:29973"/>
        <dbReference type="ChEBI" id="CHEBI:82795"/>
        <dbReference type="EC" id="3.1.1.61"/>
    </reaction>
</comment>
<dbReference type="EMBL" id="VOHE01000001">
    <property type="protein sequence ID" value="TWT21988.1"/>
    <property type="molecule type" value="Genomic_DNA"/>
</dbReference>
<dbReference type="AlphaFoldDB" id="A0A5C5U7U0"/>
<keyword evidence="1" id="KW-0378">Hydrolase</keyword>
<proteinExistence type="predicted"/>
<evidence type="ECO:0000313" key="7">
    <source>
        <dbReference type="EMBL" id="TWT21988.1"/>
    </source>
</evidence>
<dbReference type="PANTHER" id="PTHR42872:SF6">
    <property type="entry name" value="PROTEIN-GLUTAMATE METHYLESTERASE_PROTEIN-GLUTAMINE GLUTAMINASE"/>
    <property type="match status" value="1"/>
</dbReference>
<keyword evidence="8" id="KW-1185">Reference proteome</keyword>
<protein>
    <recommendedName>
        <fullName evidence="2">protein-glutamate methylesterase</fullName>
        <ecNumber evidence="2">3.1.1.61</ecNumber>
    </recommendedName>
</protein>
<evidence type="ECO:0000256" key="1">
    <source>
        <dbReference type="ARBA" id="ARBA00022801"/>
    </source>
</evidence>
<name>A0A5C5U7U0_9GAMM</name>
<sequence length="531" mass="53710">MAAGTEATPRVALLARAGEACDRISQALAEAGAEVVLVADPMQAGPDEVRQAMPEAILVALDPTIEDAIERHADVLADPAYMVIFEEAEQAAQRTGWDAARWLRHLSAKLHRHDDVLPAGAEPDEVLLPTPGPLPSTAGRVDYDQAIAAVTGEAQERAEGVPRDSVSDGPAGGFPGIGEAPPAGVSHWSVDEGDATPADAPDPASAQAQDDPAAGIAQPSLDAAGDGTGEDELAFDPERFQRAGQAAEAVAGIEEFLAAQLRQAADEAPDVDGPPAVAAPPAEPAGAAPAPTVDFGSLSLADDDAPPAPAPAPGAAAAAVPAVDLDSLGAGLSLADPDSYGHGPLRGAVVIEAGLGGPDAVRQLLAGIPAGFARPVLVRLALDGGRYDRLVKQMSRATQAPVSVAEDGHEVRPGQVYFVPPGIGLRQRGGWQFDASVAFDAAVLPPHDSAVLFLSGADPALVPAVGGPEWNEGLLLAQTPDEGCYDPAGAQAAIAAGAGHDAPAGMAARLLQRWPPPDAVPATDSNGLLQP</sequence>
<gene>
    <name evidence="7" type="ORF">FQY79_02380</name>
</gene>
<evidence type="ECO:0000256" key="2">
    <source>
        <dbReference type="ARBA" id="ARBA00039140"/>
    </source>
</evidence>
<reference evidence="7 8" key="1">
    <citation type="submission" date="2019-07" db="EMBL/GenBank/DDBJ databases">
        <title>Luteimonas sp. YD-1 nov., isolated from acidic soil.</title>
        <authorList>
            <person name="Zhou J."/>
        </authorList>
    </citation>
    <scope>NUCLEOTIDE SEQUENCE [LARGE SCALE GENOMIC DNA]</scope>
    <source>
        <strain evidence="7 8">YD-1</strain>
    </source>
</reference>
<evidence type="ECO:0000256" key="4">
    <source>
        <dbReference type="PROSITE-ProRule" id="PRU00050"/>
    </source>
</evidence>
<feature type="compositionally biased region" description="Low complexity" evidence="5">
    <location>
        <begin position="195"/>
        <end position="214"/>
    </location>
</feature>